<dbReference type="AlphaFoldDB" id="W9GGN1"/>
<keyword evidence="2" id="KW-1185">Reference proteome</keyword>
<gene>
    <name evidence="1" type="ORF">N864_14175</name>
</gene>
<name>W9GGN1_9MICO</name>
<proteinExistence type="predicted"/>
<dbReference type="EMBL" id="AWQS01000264">
    <property type="protein sequence ID" value="EWT04352.1"/>
    <property type="molecule type" value="Genomic_DNA"/>
</dbReference>
<accession>W9GGN1</accession>
<evidence type="ECO:0000313" key="1">
    <source>
        <dbReference type="EMBL" id="EWT04352.1"/>
    </source>
</evidence>
<dbReference type="OrthoDB" id="9953414at2"/>
<dbReference type="RefSeq" id="WP_034721014.1">
    <property type="nucleotide sequence ID" value="NZ_AWQS01000264.1"/>
</dbReference>
<organism evidence="1 2">
    <name type="scientific">Intrasporangium chromatireducens Q5-1</name>
    <dbReference type="NCBI Taxonomy" id="584657"/>
    <lineage>
        <taxon>Bacteria</taxon>
        <taxon>Bacillati</taxon>
        <taxon>Actinomycetota</taxon>
        <taxon>Actinomycetes</taxon>
        <taxon>Micrococcales</taxon>
        <taxon>Intrasporangiaceae</taxon>
        <taxon>Intrasporangium</taxon>
    </lineage>
</organism>
<reference evidence="2" key="1">
    <citation type="submission" date="2013-08" db="EMBL/GenBank/DDBJ databases">
        <title>Intrasporangium oryzae NRRL B-24470.</title>
        <authorList>
            <person name="Liu H."/>
            <person name="Wang G."/>
        </authorList>
    </citation>
    <scope>NUCLEOTIDE SEQUENCE [LARGE SCALE GENOMIC DNA]</scope>
    <source>
        <strain evidence="2">Q5-1</strain>
    </source>
</reference>
<feature type="non-terminal residue" evidence="1">
    <location>
        <position position="178"/>
    </location>
</feature>
<evidence type="ECO:0008006" key="3">
    <source>
        <dbReference type="Google" id="ProtNLM"/>
    </source>
</evidence>
<dbReference type="Proteomes" id="UP000019494">
    <property type="component" value="Unassembled WGS sequence"/>
</dbReference>
<sequence>MEPLVDGIDHVYVPMTEASAAFDVLSTGLGLPILWPMTSFGSFSSGGVSLGSIKLEIIESNAVTPWCAAHHPPRIQGIALRPSSPVDDGYLTGLDERRILHSDPETFERDGRPGWTNVYLVDLVGPDAGAFLCDYHLPESKDLDHRRRVLAERAGGRLGVLDAAELLIASRDPEAAAR</sequence>
<evidence type="ECO:0000313" key="2">
    <source>
        <dbReference type="Proteomes" id="UP000019494"/>
    </source>
</evidence>
<protein>
    <recommendedName>
        <fullName evidence="3">Glyoxalase-like domain-containing protein</fullName>
    </recommendedName>
</protein>
<comment type="caution">
    <text evidence="1">The sequence shown here is derived from an EMBL/GenBank/DDBJ whole genome shotgun (WGS) entry which is preliminary data.</text>
</comment>